<dbReference type="InterPro" id="IPR006342">
    <property type="entry name" value="FkbM_mtfrase"/>
</dbReference>
<name>A0A4D6HJN1_9EURY</name>
<sequence>MNESQTPTTRLRSTAGRTSRIARHLRLEGRKLGRLLRAGQPGATVGFATELLTGWNPYYEFRLEDSRYQAVEIADHELIVDTADAGISRTLLAYGVHEYCSTVAFRRALERLAEDVDGPLHVLEIGANIGYFCAIEAEILGDRARIHAVEPIPSNVDLLTQNIAHNGYDDVTVVEQLAFGDETGTVEMELSTHSNQHRVRDPKSGDETRAESSETISVEQTTGNRYLATRDLAPESINVVRFDVEGYERDVLAGLTDVLEASGPTLVYVELHPLELTSESKTELINRFADTGFEVVSAVRTDAAAGVPDERRWHGLECDVDDIGDLRRAMAESDHSIELIARK</sequence>
<dbReference type="RefSeq" id="WP_006066720.1">
    <property type="nucleotide sequence ID" value="NZ_CP031305.1"/>
</dbReference>
<accession>A0A4D6HJN1</accession>
<dbReference type="NCBIfam" id="TIGR01444">
    <property type="entry name" value="fkbM_fam"/>
    <property type="match status" value="1"/>
</dbReference>
<keyword evidence="3" id="KW-0489">Methyltransferase</keyword>
<dbReference type="GO" id="GO:0032259">
    <property type="term" value="P:methylation"/>
    <property type="evidence" value="ECO:0007669"/>
    <property type="project" value="UniProtKB-KW"/>
</dbReference>
<dbReference type="Proteomes" id="UP000296822">
    <property type="component" value="Chromosome"/>
</dbReference>
<feature type="compositionally biased region" description="Basic and acidic residues" evidence="1">
    <location>
        <begin position="198"/>
        <end position="212"/>
    </location>
</feature>
<organism evidence="3 4">
    <name type="scientific">Natronorubrum bangense</name>
    <dbReference type="NCBI Taxonomy" id="61858"/>
    <lineage>
        <taxon>Archaea</taxon>
        <taxon>Methanobacteriati</taxon>
        <taxon>Methanobacteriota</taxon>
        <taxon>Stenosarchaea group</taxon>
        <taxon>Halobacteria</taxon>
        <taxon>Halobacteriales</taxon>
        <taxon>Natrialbaceae</taxon>
        <taxon>Natronorubrum</taxon>
    </lineage>
</organism>
<gene>
    <name evidence="3" type="ORF">DV706_02540</name>
</gene>
<dbReference type="GO" id="GO:0008168">
    <property type="term" value="F:methyltransferase activity"/>
    <property type="evidence" value="ECO:0007669"/>
    <property type="project" value="UniProtKB-KW"/>
</dbReference>
<evidence type="ECO:0000313" key="3">
    <source>
        <dbReference type="EMBL" id="QCC53458.1"/>
    </source>
</evidence>
<dbReference type="Gene3D" id="3.40.50.150">
    <property type="entry name" value="Vaccinia Virus protein VP39"/>
    <property type="match status" value="1"/>
</dbReference>
<feature type="domain" description="Methyltransferase FkbM" evidence="2">
    <location>
        <begin position="124"/>
        <end position="290"/>
    </location>
</feature>
<keyword evidence="3" id="KW-0808">Transferase</keyword>
<evidence type="ECO:0000313" key="4">
    <source>
        <dbReference type="Proteomes" id="UP000296822"/>
    </source>
</evidence>
<dbReference type="AlphaFoldDB" id="A0A4D6HJN1"/>
<evidence type="ECO:0000256" key="1">
    <source>
        <dbReference type="SAM" id="MobiDB-lite"/>
    </source>
</evidence>
<feature type="region of interest" description="Disordered" evidence="1">
    <location>
        <begin position="190"/>
        <end position="219"/>
    </location>
</feature>
<dbReference type="KEGG" id="nbg:DV706_02540"/>
<dbReference type="Pfam" id="PF05050">
    <property type="entry name" value="Methyltransf_21"/>
    <property type="match status" value="1"/>
</dbReference>
<dbReference type="PANTHER" id="PTHR34203">
    <property type="entry name" value="METHYLTRANSFERASE, FKBM FAMILY PROTEIN"/>
    <property type="match status" value="1"/>
</dbReference>
<protein>
    <submittedName>
        <fullName evidence="3">FkbM family methyltransferase</fullName>
    </submittedName>
</protein>
<dbReference type="InterPro" id="IPR029063">
    <property type="entry name" value="SAM-dependent_MTases_sf"/>
</dbReference>
<proteinExistence type="predicted"/>
<dbReference type="InterPro" id="IPR052514">
    <property type="entry name" value="SAM-dependent_MTase"/>
</dbReference>
<dbReference type="GeneID" id="39850105"/>
<dbReference type="PANTHER" id="PTHR34203:SF15">
    <property type="entry name" value="SLL1173 PROTEIN"/>
    <property type="match status" value="1"/>
</dbReference>
<dbReference type="SUPFAM" id="SSF53335">
    <property type="entry name" value="S-adenosyl-L-methionine-dependent methyltransferases"/>
    <property type="match status" value="1"/>
</dbReference>
<reference evidence="3 4" key="1">
    <citation type="journal article" date="2019" name="Nat. Commun.">
        <title>A new type of DNA phosphorothioation-based antiviral system in archaea.</title>
        <authorList>
            <person name="Xiong L."/>
            <person name="Liu S."/>
            <person name="Chen S."/>
            <person name="Xiao Y."/>
            <person name="Zhu B."/>
            <person name="Gao Y."/>
            <person name="Zhang Y."/>
            <person name="Chen B."/>
            <person name="Luo J."/>
            <person name="Deng Z."/>
            <person name="Chen X."/>
            <person name="Wang L."/>
            <person name="Chen S."/>
        </authorList>
    </citation>
    <scope>NUCLEOTIDE SEQUENCE [LARGE SCALE GENOMIC DNA]</scope>
    <source>
        <strain evidence="3 4">JCM 10635</strain>
    </source>
</reference>
<dbReference type="EMBL" id="CP031305">
    <property type="protein sequence ID" value="QCC53458.1"/>
    <property type="molecule type" value="Genomic_DNA"/>
</dbReference>
<evidence type="ECO:0000259" key="2">
    <source>
        <dbReference type="Pfam" id="PF05050"/>
    </source>
</evidence>